<evidence type="ECO:0000313" key="2">
    <source>
        <dbReference type="Proteomes" id="UP001171299"/>
    </source>
</evidence>
<sequence length="106" mass="12000">MQPNGSSVDVHDEKDITVQLGSNAPSHHDLVINATSVGMGNDERIPFSLEKLQRSALVCDIIIYPEKTTLLREAELKGHPIHFRRLMLQHQISLMRAYMLNQQTIP</sequence>
<comment type="caution">
    <text evidence="1">The sequence shown here is derived from an EMBL/GenBank/DDBJ whole genome shotgun (WGS) entry which is preliminary data.</text>
</comment>
<dbReference type="SUPFAM" id="SSF51735">
    <property type="entry name" value="NAD(P)-binding Rossmann-fold domains"/>
    <property type="match status" value="1"/>
</dbReference>
<name>A0ABT8Y1D2_9GAMM</name>
<accession>A0ABT8Y1D2</accession>
<reference evidence="1" key="1">
    <citation type="submission" date="2023-07" db="EMBL/GenBank/DDBJ databases">
        <title>The extreme plant-growth-promoting properties of Pantoea phytobeneficialis PF55 revealed by functional and genomic analysis.</title>
        <authorList>
            <person name="Nascimento F.X."/>
            <person name="Marcio R.J."/>
        </authorList>
    </citation>
    <scope>NUCLEOTIDE SEQUENCE</scope>
    <source>
        <strain evidence="1">PF55</strain>
    </source>
</reference>
<gene>
    <name evidence="1" type="ORF">Q3404_23465</name>
</gene>
<dbReference type="InterPro" id="IPR036291">
    <property type="entry name" value="NAD(P)-bd_dom_sf"/>
</dbReference>
<protein>
    <submittedName>
        <fullName evidence="1">Uncharacterized protein</fullName>
    </submittedName>
</protein>
<proteinExistence type="predicted"/>
<dbReference type="Proteomes" id="UP001171299">
    <property type="component" value="Unassembled WGS sequence"/>
</dbReference>
<dbReference type="Gene3D" id="3.40.50.720">
    <property type="entry name" value="NAD(P)-binding Rossmann-like Domain"/>
    <property type="match status" value="1"/>
</dbReference>
<evidence type="ECO:0000313" key="1">
    <source>
        <dbReference type="EMBL" id="MDO6409536.1"/>
    </source>
</evidence>
<dbReference type="RefSeq" id="WP_208723770.1">
    <property type="nucleotide sequence ID" value="NZ_CP024636.1"/>
</dbReference>
<keyword evidence="2" id="KW-1185">Reference proteome</keyword>
<dbReference type="EMBL" id="JAUOOM010000032">
    <property type="protein sequence ID" value="MDO6409536.1"/>
    <property type="molecule type" value="Genomic_DNA"/>
</dbReference>
<organism evidence="1 2">
    <name type="scientific">Pantoea phytobeneficialis</name>
    <dbReference type="NCBI Taxonomy" id="2052056"/>
    <lineage>
        <taxon>Bacteria</taxon>
        <taxon>Pseudomonadati</taxon>
        <taxon>Pseudomonadota</taxon>
        <taxon>Gammaproteobacteria</taxon>
        <taxon>Enterobacterales</taxon>
        <taxon>Erwiniaceae</taxon>
        <taxon>Pantoea</taxon>
    </lineage>
</organism>